<reference evidence="2" key="1">
    <citation type="journal article" date="2023" name="G3 (Bethesda)">
        <title>Genome assembly and association tests identify interacting loci associated with vigor, precocity, and sex in interspecific pistachio rootstocks.</title>
        <authorList>
            <person name="Palmer W."/>
            <person name="Jacygrad E."/>
            <person name="Sagayaradj S."/>
            <person name="Cavanaugh K."/>
            <person name="Han R."/>
            <person name="Bertier L."/>
            <person name="Beede B."/>
            <person name="Kafkas S."/>
            <person name="Golino D."/>
            <person name="Preece J."/>
            <person name="Michelmore R."/>
        </authorList>
    </citation>
    <scope>NUCLEOTIDE SEQUENCE [LARGE SCALE GENOMIC DNA]</scope>
</reference>
<name>A0ACC1B4U5_9ROSI</name>
<gene>
    <name evidence="1" type="ORF">Patl1_25541</name>
</gene>
<organism evidence="1 2">
    <name type="scientific">Pistacia atlantica</name>
    <dbReference type="NCBI Taxonomy" id="434234"/>
    <lineage>
        <taxon>Eukaryota</taxon>
        <taxon>Viridiplantae</taxon>
        <taxon>Streptophyta</taxon>
        <taxon>Embryophyta</taxon>
        <taxon>Tracheophyta</taxon>
        <taxon>Spermatophyta</taxon>
        <taxon>Magnoliopsida</taxon>
        <taxon>eudicotyledons</taxon>
        <taxon>Gunneridae</taxon>
        <taxon>Pentapetalae</taxon>
        <taxon>rosids</taxon>
        <taxon>malvids</taxon>
        <taxon>Sapindales</taxon>
        <taxon>Anacardiaceae</taxon>
        <taxon>Pistacia</taxon>
    </lineage>
</organism>
<dbReference type="Proteomes" id="UP001164250">
    <property type="component" value="Chromosome 7"/>
</dbReference>
<protein>
    <submittedName>
        <fullName evidence="1">Uncharacterized protein</fullName>
    </submittedName>
</protein>
<proteinExistence type="predicted"/>
<evidence type="ECO:0000313" key="2">
    <source>
        <dbReference type="Proteomes" id="UP001164250"/>
    </source>
</evidence>
<keyword evidence="2" id="KW-1185">Reference proteome</keyword>
<comment type="caution">
    <text evidence="1">The sequence shown here is derived from an EMBL/GenBank/DDBJ whole genome shotgun (WGS) entry which is preliminary data.</text>
</comment>
<sequence>MSKSRNGIIVFLVSLLVFGVAEVCNAKQPHPKLKMNFYVTKCPEAEVLVRNITWSKLKTNPALGAKLLRMHFHDCFVRGCDASVLLDAVDNTQAEKDARPNLTLQGFVEIDEIKSEVEKLCPGVVSCADILSLAARDSVSFLPFLDHDSDSIPPFKPMWPVLTGRRDGNTSLASETNGNVPSPFSNFSTLMNVFDSKGLDVNDLVALSGGHSIGVAHCGTFSARLYNFNGTGEADPSLNVAYVEILKAQCPNPANPATTVEMDPQSSVSFDSNYFKILLQKKGLFQSDAALLTNLRAAIRVATLQNSKLFYIKFAESMVKMGNIGVLTGDDGEIRKQCRVVNSK</sequence>
<evidence type="ECO:0000313" key="1">
    <source>
        <dbReference type="EMBL" id="KAJ0093962.1"/>
    </source>
</evidence>
<dbReference type="EMBL" id="CM047903">
    <property type="protein sequence ID" value="KAJ0093962.1"/>
    <property type="molecule type" value="Genomic_DNA"/>
</dbReference>
<accession>A0ACC1B4U5</accession>